<name>A0A6C0CRQ5_9ZZZZ</name>
<protein>
    <submittedName>
        <fullName evidence="2">Uncharacterized protein</fullName>
    </submittedName>
</protein>
<accession>A0A6C0CRQ5</accession>
<reference evidence="2" key="1">
    <citation type="journal article" date="2020" name="Nature">
        <title>Giant virus diversity and host interactions through global metagenomics.</title>
        <authorList>
            <person name="Schulz F."/>
            <person name="Roux S."/>
            <person name="Paez-Espino D."/>
            <person name="Jungbluth S."/>
            <person name="Walsh D.A."/>
            <person name="Denef V.J."/>
            <person name="McMahon K.D."/>
            <person name="Konstantinidis K.T."/>
            <person name="Eloe-Fadrosh E.A."/>
            <person name="Kyrpides N.C."/>
            <person name="Woyke T."/>
        </authorList>
    </citation>
    <scope>NUCLEOTIDE SEQUENCE</scope>
    <source>
        <strain evidence="2">GVMAG-M-3300021962-46</strain>
    </source>
</reference>
<dbReference type="EMBL" id="MN739479">
    <property type="protein sequence ID" value="QHT06973.1"/>
    <property type="molecule type" value="Genomic_DNA"/>
</dbReference>
<evidence type="ECO:0000313" key="2">
    <source>
        <dbReference type="EMBL" id="QHT06973.1"/>
    </source>
</evidence>
<evidence type="ECO:0000256" key="1">
    <source>
        <dbReference type="SAM" id="MobiDB-lite"/>
    </source>
</evidence>
<feature type="compositionally biased region" description="Polar residues" evidence="1">
    <location>
        <begin position="1"/>
        <end position="14"/>
    </location>
</feature>
<dbReference type="AlphaFoldDB" id="A0A6C0CRQ5"/>
<sequence length="113" mass="12069">MLRRQNPASSSRNGKGTGPGSRMGWMARKGLANIPGMARVPVVAEEAVEDVAEEAVEAVEGVAQEDENKPAVTVPVAAGGARHRHNGKYYKVRIGKRGGKYIVVGVDKKKVYV</sequence>
<organism evidence="2">
    <name type="scientific">viral metagenome</name>
    <dbReference type="NCBI Taxonomy" id="1070528"/>
    <lineage>
        <taxon>unclassified sequences</taxon>
        <taxon>metagenomes</taxon>
        <taxon>organismal metagenomes</taxon>
    </lineage>
</organism>
<proteinExistence type="predicted"/>
<feature type="region of interest" description="Disordered" evidence="1">
    <location>
        <begin position="1"/>
        <end position="25"/>
    </location>
</feature>